<feature type="transmembrane region" description="Helical" evidence="2">
    <location>
        <begin position="50"/>
        <end position="71"/>
    </location>
</feature>
<evidence type="ECO:0000256" key="2">
    <source>
        <dbReference type="SAM" id="Phobius"/>
    </source>
</evidence>
<evidence type="ECO:0000256" key="1">
    <source>
        <dbReference type="SAM" id="MobiDB-lite"/>
    </source>
</evidence>
<feature type="region of interest" description="Disordered" evidence="1">
    <location>
        <begin position="760"/>
        <end position="779"/>
    </location>
</feature>
<accession>A0A9E8Z7Z9</accession>
<keyword evidence="4" id="KW-1185">Reference proteome</keyword>
<dbReference type="InterPro" id="IPR049774">
    <property type="entry name" value="EPS_HpsA-like"/>
</dbReference>
<dbReference type="Proteomes" id="UP001163152">
    <property type="component" value="Chromosome"/>
</dbReference>
<feature type="compositionally biased region" description="Polar residues" evidence="1">
    <location>
        <begin position="419"/>
        <end position="429"/>
    </location>
</feature>
<dbReference type="RefSeq" id="WP_268607564.1">
    <property type="nucleotide sequence ID" value="NZ_CP113797.1"/>
</dbReference>
<keyword evidence="2" id="KW-0812">Transmembrane</keyword>
<sequence length="1718" mass="190179">MSTPKITRAIYLFFRQMCDMAHTATKGIIRWLLRGLIILGSNPFASKAGFVLPTTVLLLLVVTLTVGAISYRTYTRSQQATIERQQRVIYNAATPAIERAKSKLEFLFNSNRDRRFAGVPNENTLLGMMLNDGTNGVPHYPFDNDAVDPYTFVDEDPEKSEVRIDINGDGKKDNAWKYETDRDGDGVNDSRIVYSIIFDKPDEGNAADTELSLRDSTDATIQRRARRLLVRNAPLSSNTQTNPACVRNVGGTGNAPEIEGTGWFEDPVDTTLVRKNFQVDAYVLPIDGPEGNAIPGSSIATLEFQQDRQANQGFRWAAWFRNDLEIYPGPDFFWNGAMHTEGNYFVADRFKSYLVSSQFSCLYKKDASQMTTPDIKDSSDRTIPDFQGQFVAGTIRDNRFSSGSTFDIFKTENAPPDPRNQSLSPTTDSVSDHASGPVAFALDPLKLHTEDVSVGRIVTDPRNNRRNGWETSNLGKRMLNLKLSPPYLDDTFRADDRYGPKPRFDYTRELIPHKIGETITGSRKLTDLREGLDGYWERQARKDGVRIIVGQRLELGDPAGWGGPASTDAIDRENVAKLENEPLRPWTGGCTGTRCNEARQRKSLWDNLAAVQATAVYHSAQNRNFPAACIATTVHPGTMGTLEKSATFENLAFGIKDGFAAPYNQDGRVISDFFRGQGTNGWQYSMPGNFSEREFYQNATLKKALGNLAYFTGDPLGGAPSFKAEQGSLSRGGVPHPFPAMSMWGDFSMLRSILDGRAVSGSSSDEVDEDSETASVNRPDGITSVGLYANSGTLSPADRTTLHTAACMLGMLAYNLDYLNKFDYNAPALTDVLGKALPSNAALPSNPPLTDDYFEGLRGHIRAIDALIYDTRSSNIENGNSGEPSAARVTVPAKYRRGGAEEIPEPVRQLIQDEMKSMTWIDDTPSQGSSNPETYLRLLEFWRDSLLASSSSSGSSLDTSNSPAARLTREINLARLIITKEQVERDRKWGFVGSYTFVGNLGTVNVPSYGNKFSDACYGWYETLANATPDGKQSAYRATALKEPLMRLCSDRPRYPILFSLFPLFDHGDVGNSNPPARTLLPGEAEENVRSMVRDHRDNNDRSYNYLNSANANITYRALSATEISNIAAKPLILPGSSMGFERNWTLPMVSVGEGITPTRRTDNEKIYNLIKVCAANGNGDKVACSRNVSPNDTTPVAGLLYRVPFKDSAFYNGREMMSVRALDLDLDLMRTSPVGSDYWLPESGIIYAYREDAVSEAHIVRPNRNTWEACSAGDALLSEPSCQMQTGAQPALFSFDPPLSPRGITPKPVDYFPDPDRRPHGFRLRNGAALWRGTSMNHAANSKGRGLSFITDNPAYIQGHFNLHRGANVSSFARTDGLEEFKEKLNTANFEEQGNSGGVTLHKFYDRKTLETDFADRTKDQWRPAEILADAVTLLSPDFCDGSIEDALISAGAASLSNQLRQADLQNRYGCPAEGANDKSTSYMNMNRPTRLVPGRNGVRWIRSNLVDSYWRAMLGNPLPFFRGTSPIVFSTNGVPLVITENKQVRPYDGSTDDYMNINNSSDRTLVRTPSGIQMNMIMISGIVPSRVGQSYGGLHNFPRFIENWEGREFFLSGAMVQLNFSTYATAPYDQEQIEASQPAPTAGSNAANEWIAYYRAPNRRWGFDVALKYAQPGPVAKRFRSPDATRSEFYSEPPANDPYIQLLRQCAQTATSCTGR</sequence>
<dbReference type="NCBIfam" id="NF038301">
    <property type="entry name" value="EPS_HpsA"/>
    <property type="match status" value="1"/>
</dbReference>
<gene>
    <name evidence="3" type="primary">hpsA</name>
    <name evidence="3" type="ORF">OXH18_13290</name>
</gene>
<dbReference type="EMBL" id="CP113797">
    <property type="protein sequence ID" value="WAL58165.1"/>
    <property type="molecule type" value="Genomic_DNA"/>
</dbReference>
<proteinExistence type="predicted"/>
<keyword evidence="2" id="KW-0472">Membrane</keyword>
<evidence type="ECO:0000313" key="4">
    <source>
        <dbReference type="Proteomes" id="UP001163152"/>
    </source>
</evidence>
<dbReference type="KEGG" id="tsin:OXH18_13290"/>
<evidence type="ECO:0000313" key="3">
    <source>
        <dbReference type="EMBL" id="WAL58165.1"/>
    </source>
</evidence>
<feature type="region of interest" description="Disordered" evidence="1">
    <location>
        <begin position="410"/>
        <end position="435"/>
    </location>
</feature>
<name>A0A9E8Z7Z9_9CYAN</name>
<organism evidence="3 4">
    <name type="scientific">Thermocoleostomius sinensis A174</name>
    <dbReference type="NCBI Taxonomy" id="2016057"/>
    <lineage>
        <taxon>Bacteria</taxon>
        <taxon>Bacillati</taxon>
        <taxon>Cyanobacteriota</taxon>
        <taxon>Cyanophyceae</taxon>
        <taxon>Oculatellales</taxon>
        <taxon>Oculatellaceae</taxon>
        <taxon>Thermocoleostomius</taxon>
    </lineage>
</organism>
<protein>
    <submittedName>
        <fullName evidence="3">Hormogonium polysaccharide biosynthesis protein HpsA</fullName>
    </submittedName>
</protein>
<reference evidence="3" key="1">
    <citation type="submission" date="2022-12" db="EMBL/GenBank/DDBJ databases">
        <title>Polyphasic identification of a Novel Hot-Spring Cyanobacterium Ocullathermofonsia sinensis gen nov. sp. nov. and Genomic Insights on its Adaptations to the Thermal Habitat.</title>
        <authorList>
            <person name="Daroch M."/>
            <person name="Tang J."/>
            <person name="Jiang Y."/>
        </authorList>
    </citation>
    <scope>NUCLEOTIDE SEQUENCE</scope>
    <source>
        <strain evidence="3">PKUAC-SCTA174</strain>
    </source>
</reference>
<keyword evidence="2" id="KW-1133">Transmembrane helix</keyword>